<feature type="signal peptide" evidence="2">
    <location>
        <begin position="1"/>
        <end position="23"/>
    </location>
</feature>
<dbReference type="EMBL" id="SGXF01000007">
    <property type="protein sequence ID" value="RZS92785.1"/>
    <property type="molecule type" value="Genomic_DNA"/>
</dbReference>
<evidence type="ECO:0000256" key="2">
    <source>
        <dbReference type="SAM" id="SignalP"/>
    </source>
</evidence>
<evidence type="ECO:0000313" key="4">
    <source>
        <dbReference type="Proteomes" id="UP000292927"/>
    </source>
</evidence>
<organism evidence="3 4">
    <name type="scientific">Cuneatibacter caecimuris</name>
    <dbReference type="NCBI Taxonomy" id="1796618"/>
    <lineage>
        <taxon>Bacteria</taxon>
        <taxon>Bacillati</taxon>
        <taxon>Bacillota</taxon>
        <taxon>Clostridia</taxon>
        <taxon>Lachnospirales</taxon>
        <taxon>Lachnospiraceae</taxon>
        <taxon>Cuneatibacter</taxon>
    </lineage>
</organism>
<feature type="chain" id="PRO_5020378210" description="LPXTG-motif cell wall-anchored protein" evidence="2">
    <location>
        <begin position="24"/>
        <end position="447"/>
    </location>
</feature>
<proteinExistence type="predicted"/>
<dbReference type="AlphaFoldDB" id="A0A4Q7NZH9"/>
<name>A0A4Q7NZH9_9FIRM</name>
<dbReference type="RefSeq" id="WP_130436104.1">
    <property type="nucleotide sequence ID" value="NZ_SGXF01000007.1"/>
</dbReference>
<keyword evidence="1" id="KW-1133">Transmembrane helix</keyword>
<gene>
    <name evidence="3" type="ORF">EV209_2856</name>
</gene>
<sequence>MRKFIAICGTLLLAAGIVFPVQAAPLTIDSNSIAQIGFIDNTGISVENAALTYDFSFATESAPLTAQVSASYLLENPGVSEAVTDLVIPFYTTLSHYYSSPFSAGSSRADALAGELLGSTVYSQVNDSFQAMDGPELLSALQSQEISLFENAAGTLYRISSDGLDTDSSSQETALTIQNLTAKSQLFYLDYSGVSQENGKYFFQLQLSGVPDYAYVFVTGTEGVDYDAVYSQDAGIHIASSPMRLSSYLTAYSEWYLEMLYPELDSDSSALLLPSLISYVNLKMDQSQSINLITALDWCMNQPLLLLNHLTLRLKPQETVQLQLRYPTVFPTVILEDQTVKYRLLNHMMESWPDTEEINLELILPDFLKLADTGSSVFQERKDKSLATVFSSEQTDDFYFSLKTDKNAGAPGWNYLLVLGGCVLVLGGGAAILTLFNRRSKKSPLSE</sequence>
<dbReference type="Proteomes" id="UP000292927">
    <property type="component" value="Unassembled WGS sequence"/>
</dbReference>
<comment type="caution">
    <text evidence="3">The sequence shown here is derived from an EMBL/GenBank/DDBJ whole genome shotgun (WGS) entry which is preliminary data.</text>
</comment>
<keyword evidence="1" id="KW-0812">Transmembrane</keyword>
<keyword evidence="2" id="KW-0732">Signal</keyword>
<evidence type="ECO:0000256" key="1">
    <source>
        <dbReference type="SAM" id="Phobius"/>
    </source>
</evidence>
<feature type="transmembrane region" description="Helical" evidence="1">
    <location>
        <begin position="413"/>
        <end position="436"/>
    </location>
</feature>
<keyword evidence="4" id="KW-1185">Reference proteome</keyword>
<reference evidence="3 4" key="1">
    <citation type="submission" date="2019-02" db="EMBL/GenBank/DDBJ databases">
        <title>Genomic Encyclopedia of Type Strains, Phase IV (KMG-IV): sequencing the most valuable type-strain genomes for metagenomic binning, comparative biology and taxonomic classification.</title>
        <authorList>
            <person name="Goeker M."/>
        </authorList>
    </citation>
    <scope>NUCLEOTIDE SEQUENCE [LARGE SCALE GENOMIC DNA]</scope>
    <source>
        <strain evidence="3 4">DSM 29486</strain>
    </source>
</reference>
<protein>
    <recommendedName>
        <fullName evidence="5">LPXTG-motif cell wall-anchored protein</fullName>
    </recommendedName>
</protein>
<accession>A0A4Q7NZH9</accession>
<evidence type="ECO:0000313" key="3">
    <source>
        <dbReference type="EMBL" id="RZS92785.1"/>
    </source>
</evidence>
<evidence type="ECO:0008006" key="5">
    <source>
        <dbReference type="Google" id="ProtNLM"/>
    </source>
</evidence>
<keyword evidence="1" id="KW-0472">Membrane</keyword>